<comment type="caution">
    <text evidence="2">The sequence shown here is derived from an EMBL/GenBank/DDBJ whole genome shotgun (WGS) entry which is preliminary data.</text>
</comment>
<feature type="compositionally biased region" description="Pro residues" evidence="1">
    <location>
        <begin position="223"/>
        <end position="241"/>
    </location>
</feature>
<evidence type="ECO:0000256" key="1">
    <source>
        <dbReference type="SAM" id="MobiDB-lite"/>
    </source>
</evidence>
<feature type="compositionally biased region" description="Low complexity" evidence="1">
    <location>
        <begin position="171"/>
        <end position="182"/>
    </location>
</feature>
<feature type="region of interest" description="Disordered" evidence="1">
    <location>
        <begin position="214"/>
        <end position="246"/>
    </location>
</feature>
<name>A0AAD7ZGS8_DIPPU</name>
<feature type="region of interest" description="Disordered" evidence="1">
    <location>
        <begin position="1"/>
        <end position="182"/>
    </location>
</feature>
<dbReference type="EMBL" id="JASPKZ010008332">
    <property type="protein sequence ID" value="KAJ9580444.1"/>
    <property type="molecule type" value="Genomic_DNA"/>
</dbReference>
<dbReference type="AlphaFoldDB" id="A0AAD7ZGS8"/>
<feature type="compositionally biased region" description="Low complexity" evidence="1">
    <location>
        <begin position="82"/>
        <end position="104"/>
    </location>
</feature>
<accession>A0AAD7ZGS8</accession>
<evidence type="ECO:0000313" key="2">
    <source>
        <dbReference type="EMBL" id="KAJ9580444.1"/>
    </source>
</evidence>
<protein>
    <submittedName>
        <fullName evidence="2">Uncharacterized protein</fullName>
    </submittedName>
</protein>
<gene>
    <name evidence="2" type="ORF">L9F63_024380</name>
</gene>
<sequence>MGLQKKDQTSQLGNSNAAAESSNKTATSNTNPSTPTAVRDMASPSSVSGGSRSGNNSACSTPAAVTNTNASQEPNSPQVHFSTATTSTNSTSPVQYNSSTSTTSVPPDPKSPGQYNSSATGGTNLPTSTSSTSSSSTPSLQYNANGTSNAPQGSLLPPPPHQSAYESMMLGGYPAGATGTGYAPPPPPAMGYGTYSNPGNQYDTDYARASMYSAFHRPDPHPHPFAPGHPPGFLPPPPPPQSANYYPQNMYAPAPYGTPDPAYYSNPFLNAMHQHPYPTLPGSSQNPSPHPQ</sequence>
<dbReference type="Proteomes" id="UP001233999">
    <property type="component" value="Unassembled WGS sequence"/>
</dbReference>
<feature type="compositionally biased region" description="Polar residues" evidence="1">
    <location>
        <begin position="140"/>
        <end position="152"/>
    </location>
</feature>
<feature type="compositionally biased region" description="Polar residues" evidence="1">
    <location>
        <begin position="113"/>
        <end position="125"/>
    </location>
</feature>
<feature type="compositionally biased region" description="Polar residues" evidence="1">
    <location>
        <begin position="63"/>
        <end position="81"/>
    </location>
</feature>
<reference evidence="2" key="2">
    <citation type="submission" date="2023-05" db="EMBL/GenBank/DDBJ databases">
        <authorList>
            <person name="Fouks B."/>
        </authorList>
    </citation>
    <scope>NUCLEOTIDE SEQUENCE</scope>
    <source>
        <strain evidence="2">Stay&amp;Tobe</strain>
        <tissue evidence="2">Testes</tissue>
    </source>
</reference>
<evidence type="ECO:0000313" key="3">
    <source>
        <dbReference type="Proteomes" id="UP001233999"/>
    </source>
</evidence>
<keyword evidence="3" id="KW-1185">Reference proteome</keyword>
<organism evidence="2 3">
    <name type="scientific">Diploptera punctata</name>
    <name type="common">Pacific beetle cockroach</name>
    <dbReference type="NCBI Taxonomy" id="6984"/>
    <lineage>
        <taxon>Eukaryota</taxon>
        <taxon>Metazoa</taxon>
        <taxon>Ecdysozoa</taxon>
        <taxon>Arthropoda</taxon>
        <taxon>Hexapoda</taxon>
        <taxon>Insecta</taxon>
        <taxon>Pterygota</taxon>
        <taxon>Neoptera</taxon>
        <taxon>Polyneoptera</taxon>
        <taxon>Dictyoptera</taxon>
        <taxon>Blattodea</taxon>
        <taxon>Blaberoidea</taxon>
        <taxon>Blaberidae</taxon>
        <taxon>Diplopterinae</taxon>
        <taxon>Diploptera</taxon>
    </lineage>
</organism>
<feature type="compositionally biased region" description="Low complexity" evidence="1">
    <location>
        <begin position="126"/>
        <end position="139"/>
    </location>
</feature>
<proteinExistence type="predicted"/>
<reference evidence="2" key="1">
    <citation type="journal article" date="2023" name="IScience">
        <title>Live-bearing cockroach genome reveals convergent evolutionary mechanisms linked to viviparity in insects and beyond.</title>
        <authorList>
            <person name="Fouks B."/>
            <person name="Harrison M.C."/>
            <person name="Mikhailova A.A."/>
            <person name="Marchal E."/>
            <person name="English S."/>
            <person name="Carruthers M."/>
            <person name="Jennings E.C."/>
            <person name="Chiamaka E.L."/>
            <person name="Frigard R.A."/>
            <person name="Pippel M."/>
            <person name="Attardo G.M."/>
            <person name="Benoit J.B."/>
            <person name="Bornberg-Bauer E."/>
            <person name="Tobe S.S."/>
        </authorList>
    </citation>
    <scope>NUCLEOTIDE SEQUENCE</scope>
    <source>
        <strain evidence="2">Stay&amp;Tobe</strain>
    </source>
</reference>
<feature type="compositionally biased region" description="Low complexity" evidence="1">
    <location>
        <begin position="14"/>
        <end position="60"/>
    </location>
</feature>